<dbReference type="GO" id="GO:0008168">
    <property type="term" value="F:methyltransferase activity"/>
    <property type="evidence" value="ECO:0007669"/>
    <property type="project" value="UniProtKB-KW"/>
</dbReference>
<dbReference type="Pfam" id="PF04191">
    <property type="entry name" value="PEMT"/>
    <property type="match status" value="1"/>
</dbReference>
<sequence length="188" mass="20472">MTTGSHEGEVGMSSQRVSGTAVQRTIAVLGSAVFFVVAPCTLAGLVPWSITGWQLRPPFLGLELTRGIGAIMILAGVPGLVDAFARFALQGLGTPAPIAPTRNLVVTGLYRYVRNPIYVAVVAIILGQAVLMGDWRLIVYGALLWLAFHVFVVAYEEPTLERTFGTEYEAFRAAVPRWIPRMTPWRSK</sequence>
<feature type="transmembrane region" description="Helical" evidence="5">
    <location>
        <begin position="26"/>
        <end position="48"/>
    </location>
</feature>
<dbReference type="GO" id="GO:0012505">
    <property type="term" value="C:endomembrane system"/>
    <property type="evidence" value="ECO:0007669"/>
    <property type="project" value="UniProtKB-SubCell"/>
</dbReference>
<evidence type="ECO:0000256" key="3">
    <source>
        <dbReference type="ARBA" id="ARBA00022989"/>
    </source>
</evidence>
<feature type="transmembrane region" description="Helical" evidence="5">
    <location>
        <begin position="137"/>
        <end position="155"/>
    </location>
</feature>
<dbReference type="OrthoDB" id="7210610at2"/>
<dbReference type="AlphaFoldDB" id="A0A4Y9M3P8"/>
<evidence type="ECO:0000256" key="5">
    <source>
        <dbReference type="SAM" id="Phobius"/>
    </source>
</evidence>
<feature type="transmembrane region" description="Helical" evidence="5">
    <location>
        <begin position="68"/>
        <end position="89"/>
    </location>
</feature>
<name>A0A4Y9M3P8_9BRAD</name>
<reference evidence="6 7" key="1">
    <citation type="submission" date="2019-03" db="EMBL/GenBank/DDBJ databases">
        <title>Bradyrhizobium diversity isolated from nodules of Chamaecrista fasciculata.</title>
        <authorList>
            <person name="Klepa M.S."/>
            <person name="Urquiaga M.O."/>
            <person name="Hungria M."/>
            <person name="Delamuta J.R."/>
        </authorList>
    </citation>
    <scope>NUCLEOTIDE SEQUENCE [LARGE SCALE GENOMIC DNA]</scope>
    <source>
        <strain evidence="6 7">CNPSo 3448</strain>
    </source>
</reference>
<comment type="subcellular location">
    <subcellularLocation>
        <location evidence="1">Endomembrane system</location>
        <topology evidence="1">Multi-pass membrane protein</topology>
    </subcellularLocation>
</comment>
<evidence type="ECO:0000256" key="2">
    <source>
        <dbReference type="ARBA" id="ARBA00022692"/>
    </source>
</evidence>
<evidence type="ECO:0000313" key="7">
    <source>
        <dbReference type="Proteomes" id="UP000297966"/>
    </source>
</evidence>
<keyword evidence="4 5" id="KW-0472">Membrane</keyword>
<dbReference type="GO" id="GO:0032259">
    <property type="term" value="P:methylation"/>
    <property type="evidence" value="ECO:0007669"/>
    <property type="project" value="UniProtKB-KW"/>
</dbReference>
<dbReference type="PANTHER" id="PTHR12714:SF24">
    <property type="entry name" value="SLR1182 PROTEIN"/>
    <property type="match status" value="1"/>
</dbReference>
<keyword evidence="7" id="KW-1185">Reference proteome</keyword>
<keyword evidence="6" id="KW-0489">Methyltransferase</keyword>
<dbReference type="PANTHER" id="PTHR12714">
    <property type="entry name" value="PROTEIN-S ISOPRENYLCYSTEINE O-METHYLTRANSFERASE"/>
    <property type="match status" value="1"/>
</dbReference>
<organism evidence="6 7">
    <name type="scientific">Bradyrhizobium niftali</name>
    <dbReference type="NCBI Taxonomy" id="2560055"/>
    <lineage>
        <taxon>Bacteria</taxon>
        <taxon>Pseudomonadati</taxon>
        <taxon>Pseudomonadota</taxon>
        <taxon>Alphaproteobacteria</taxon>
        <taxon>Hyphomicrobiales</taxon>
        <taxon>Nitrobacteraceae</taxon>
        <taxon>Bradyrhizobium</taxon>
    </lineage>
</organism>
<keyword evidence="3 5" id="KW-1133">Transmembrane helix</keyword>
<proteinExistence type="predicted"/>
<dbReference type="Proteomes" id="UP000297966">
    <property type="component" value="Unassembled WGS sequence"/>
</dbReference>
<dbReference type="EMBL" id="SPQT01000002">
    <property type="protein sequence ID" value="TFV49745.1"/>
    <property type="molecule type" value="Genomic_DNA"/>
</dbReference>
<evidence type="ECO:0000256" key="1">
    <source>
        <dbReference type="ARBA" id="ARBA00004127"/>
    </source>
</evidence>
<evidence type="ECO:0000313" key="6">
    <source>
        <dbReference type="EMBL" id="TFV49745.1"/>
    </source>
</evidence>
<evidence type="ECO:0000256" key="4">
    <source>
        <dbReference type="ARBA" id="ARBA00023136"/>
    </source>
</evidence>
<comment type="caution">
    <text evidence="6">The sequence shown here is derived from an EMBL/GenBank/DDBJ whole genome shotgun (WGS) entry which is preliminary data.</text>
</comment>
<dbReference type="InterPro" id="IPR007318">
    <property type="entry name" value="Phopholipid_MeTrfase"/>
</dbReference>
<keyword evidence="6" id="KW-0808">Transferase</keyword>
<feature type="transmembrane region" description="Helical" evidence="5">
    <location>
        <begin position="109"/>
        <end position="131"/>
    </location>
</feature>
<keyword evidence="2 5" id="KW-0812">Transmembrane</keyword>
<protein>
    <submittedName>
        <fullName evidence="6">Isoprenylcysteine carboxylmethyltransferase family protein</fullName>
    </submittedName>
</protein>
<dbReference type="Gene3D" id="1.20.120.1630">
    <property type="match status" value="1"/>
</dbReference>
<gene>
    <name evidence="6" type="ORF">E4K65_06120</name>
</gene>
<accession>A0A4Y9M3P8</accession>